<proteinExistence type="predicted"/>
<dbReference type="Proteomes" id="UP000260680">
    <property type="component" value="Unassembled WGS sequence"/>
</dbReference>
<evidence type="ECO:0000313" key="1">
    <source>
        <dbReference type="EMBL" id="RFZ78091.1"/>
    </source>
</evidence>
<reference evidence="1 2" key="1">
    <citation type="submission" date="2018-07" db="EMBL/GenBank/DDBJ databases">
        <title>New species, Clostridium PI-S10-A1B.</title>
        <authorList>
            <person name="Krishna G."/>
            <person name="Summeta K."/>
            <person name="Shikha S."/>
            <person name="Prabhu P.B."/>
            <person name="Suresh K."/>
        </authorList>
    </citation>
    <scope>NUCLEOTIDE SEQUENCE [LARGE SCALE GENOMIC DNA]</scope>
    <source>
        <strain evidence="1 2">PI-S10-A1B</strain>
    </source>
</reference>
<dbReference type="AlphaFoldDB" id="A0A3E2NB35"/>
<gene>
    <name evidence="1" type="ORF">DS742_15220</name>
</gene>
<organism evidence="1 2">
    <name type="scientific">Lacrimispora amygdalina</name>
    <dbReference type="NCBI Taxonomy" id="253257"/>
    <lineage>
        <taxon>Bacteria</taxon>
        <taxon>Bacillati</taxon>
        <taxon>Bacillota</taxon>
        <taxon>Clostridia</taxon>
        <taxon>Lachnospirales</taxon>
        <taxon>Lachnospiraceae</taxon>
        <taxon>Lacrimispora</taxon>
    </lineage>
</organism>
<accession>A0A3E2NB35</accession>
<sequence>MTLTVSTVTAPQAMADNSLAITNVPMASNAAMAQLRMEDKGPDFSKGSLISEVWGTEEDGTPYVERTYIEHNAALLRASKSKKYTKTKSYGATGSVEVSARFEYDSAERTVYVFDESGSYNQGGGVSDVEDYGTTTSGDGTSKATAKYSCRVNRNLGGWATYSVSVSCNYKGNKS</sequence>
<protein>
    <submittedName>
        <fullName evidence="1">Uncharacterized protein</fullName>
    </submittedName>
</protein>
<evidence type="ECO:0000313" key="2">
    <source>
        <dbReference type="Proteomes" id="UP000260680"/>
    </source>
</evidence>
<comment type="caution">
    <text evidence="1">The sequence shown here is derived from an EMBL/GenBank/DDBJ whole genome shotgun (WGS) entry which is preliminary data.</text>
</comment>
<name>A0A3E2NB35_9FIRM</name>
<dbReference type="EMBL" id="QOHO01000048">
    <property type="protein sequence ID" value="RFZ78091.1"/>
    <property type="molecule type" value="Genomic_DNA"/>
</dbReference>